<keyword evidence="1" id="KW-0472">Membrane</keyword>
<dbReference type="EMBL" id="VSSQ01001508">
    <property type="protein sequence ID" value="MPM08922.1"/>
    <property type="molecule type" value="Genomic_DNA"/>
</dbReference>
<evidence type="ECO:0000256" key="1">
    <source>
        <dbReference type="SAM" id="Phobius"/>
    </source>
</evidence>
<accession>A0A644WYM2</accession>
<gene>
    <name evidence="2" type="ORF">SDC9_55238</name>
</gene>
<keyword evidence="1" id="KW-1133">Transmembrane helix</keyword>
<proteinExistence type="predicted"/>
<feature type="transmembrane region" description="Helical" evidence="1">
    <location>
        <begin position="29"/>
        <end position="48"/>
    </location>
</feature>
<sequence>MKDYYQKIDAGTFETLEELKAKVAGGNKLIAYSYVYSILFALSIRGFSPAFTDDDELKLRRMRTKYNLISLFFGIWTIPWGLFRTIKAIKSNNRGGINVTDDIMINIDQDSFAARRVRIQKTNQLFAYPDKWDTRSLQKAFEESFEFDYNLRRVVIAMFINVGDDEYPHKVIGLLVQQGYNDYPDKCLTAFKKYYRKNSDFEFVDLSEKSQQNDLLCQQGMTILLRY</sequence>
<feature type="transmembrane region" description="Helical" evidence="1">
    <location>
        <begin position="68"/>
        <end position="86"/>
    </location>
</feature>
<name>A0A644WYM2_9ZZZZ</name>
<protein>
    <submittedName>
        <fullName evidence="2">Uncharacterized protein</fullName>
    </submittedName>
</protein>
<comment type="caution">
    <text evidence="2">The sequence shown here is derived from an EMBL/GenBank/DDBJ whole genome shotgun (WGS) entry which is preliminary data.</text>
</comment>
<reference evidence="2" key="1">
    <citation type="submission" date="2019-08" db="EMBL/GenBank/DDBJ databases">
        <authorList>
            <person name="Kucharzyk K."/>
            <person name="Murdoch R.W."/>
            <person name="Higgins S."/>
            <person name="Loffler F."/>
        </authorList>
    </citation>
    <scope>NUCLEOTIDE SEQUENCE</scope>
</reference>
<dbReference type="AlphaFoldDB" id="A0A644WYM2"/>
<evidence type="ECO:0000313" key="2">
    <source>
        <dbReference type="EMBL" id="MPM08922.1"/>
    </source>
</evidence>
<keyword evidence="1" id="KW-0812">Transmembrane</keyword>
<organism evidence="2">
    <name type="scientific">bioreactor metagenome</name>
    <dbReference type="NCBI Taxonomy" id="1076179"/>
    <lineage>
        <taxon>unclassified sequences</taxon>
        <taxon>metagenomes</taxon>
        <taxon>ecological metagenomes</taxon>
    </lineage>
</organism>